<evidence type="ECO:0000313" key="10">
    <source>
        <dbReference type="EMBL" id="RZO23849.1"/>
    </source>
</evidence>
<protein>
    <submittedName>
        <fullName evidence="10">Glycosyltransferase family 39 protein</fullName>
    </submittedName>
</protein>
<feature type="transmembrane region" description="Helical" evidence="8">
    <location>
        <begin position="104"/>
        <end position="130"/>
    </location>
</feature>
<feature type="transmembrane region" description="Helical" evidence="8">
    <location>
        <begin position="291"/>
        <end position="309"/>
    </location>
</feature>
<gene>
    <name evidence="10" type="ORF">EVA99_02970</name>
</gene>
<keyword evidence="3" id="KW-0328">Glycosyltransferase</keyword>
<evidence type="ECO:0000256" key="1">
    <source>
        <dbReference type="ARBA" id="ARBA00004651"/>
    </source>
</evidence>
<keyword evidence="7 8" id="KW-0472">Membrane</keyword>
<name>A0A520MRL9_9GAMM</name>
<evidence type="ECO:0000256" key="8">
    <source>
        <dbReference type="SAM" id="Phobius"/>
    </source>
</evidence>
<feature type="transmembrane region" description="Helical" evidence="8">
    <location>
        <begin position="266"/>
        <end position="285"/>
    </location>
</feature>
<dbReference type="PANTHER" id="PTHR33908">
    <property type="entry name" value="MANNOSYLTRANSFERASE YKCB-RELATED"/>
    <property type="match status" value="1"/>
</dbReference>
<feature type="transmembrane region" description="Helical" evidence="8">
    <location>
        <begin position="193"/>
        <end position="212"/>
    </location>
</feature>
<evidence type="ECO:0000256" key="5">
    <source>
        <dbReference type="ARBA" id="ARBA00022692"/>
    </source>
</evidence>
<evidence type="ECO:0000256" key="2">
    <source>
        <dbReference type="ARBA" id="ARBA00022475"/>
    </source>
</evidence>
<keyword evidence="5 8" id="KW-0812">Transmembrane</keyword>
<comment type="caution">
    <text evidence="10">The sequence shown here is derived from an EMBL/GenBank/DDBJ whole genome shotgun (WGS) entry which is preliminary data.</text>
</comment>
<keyword evidence="6 8" id="KW-1133">Transmembrane helix</keyword>
<dbReference type="Proteomes" id="UP000320146">
    <property type="component" value="Unassembled WGS sequence"/>
</dbReference>
<evidence type="ECO:0000256" key="7">
    <source>
        <dbReference type="ARBA" id="ARBA00023136"/>
    </source>
</evidence>
<feature type="transmembrane region" description="Helical" evidence="8">
    <location>
        <begin position="46"/>
        <end position="66"/>
    </location>
</feature>
<dbReference type="AlphaFoldDB" id="A0A520MRL9"/>
<dbReference type="Pfam" id="PF13231">
    <property type="entry name" value="PMT_2"/>
    <property type="match status" value="1"/>
</dbReference>
<evidence type="ECO:0000259" key="9">
    <source>
        <dbReference type="Pfam" id="PF13231"/>
    </source>
</evidence>
<reference evidence="10 11" key="1">
    <citation type="submission" date="2019-02" db="EMBL/GenBank/DDBJ databases">
        <title>Prokaryotic population dynamics and viral predation in marine succession experiment using metagenomics: the confinement effect.</title>
        <authorList>
            <person name="Haro-Moreno J.M."/>
            <person name="Rodriguez-Valera F."/>
            <person name="Lopez-Perez M."/>
        </authorList>
    </citation>
    <scope>NUCLEOTIDE SEQUENCE [LARGE SCALE GENOMIC DNA]</scope>
    <source>
        <strain evidence="10">MED-G166</strain>
    </source>
</reference>
<dbReference type="InterPro" id="IPR050297">
    <property type="entry name" value="LipidA_mod_glycosyltrf_83"/>
</dbReference>
<accession>A0A520MRL9</accession>
<comment type="subcellular location">
    <subcellularLocation>
        <location evidence="1">Cell membrane</location>
        <topology evidence="1">Multi-pass membrane protein</topology>
    </subcellularLocation>
</comment>
<dbReference type="InterPro" id="IPR038731">
    <property type="entry name" value="RgtA/B/C-like"/>
</dbReference>
<sequence>MKKNNVFIVLVISLVVIFRVLFDVINQIEIHYEEAQYWVWSQNLSLSYLSKGPFIASAISISNIIFGQTYAGLKLFSYLALVGCIIFLSLASEKLSKDRNTFTYGLLASGLSPAIFILGGVATTDIYLFFFWSITLYAYISFYEDRDERWFYIIALSVGLGALTKLSMVLLPLSILVYFLFSKLRKYFFSMHLYLAAILAFIVCSPILIWNAQNDWVTISHEIGHLVSSKPTQNPEILFLTLLLTIPSSIFLFQKRVRSELFDAKFHFILYPILIMVLFFLIKSLSGKIQPNWSIPVFLTAIPIFSSILNGMKWKIILPCMVLISSIFLLSNKSITSNLTPYDPLHPARGWNETFQNLVQNENYNILVSDDYKLLSSLAYFMNEPTKLHLVNDKKRRLTHYDLWKRMDKTSKNILYVTYTDN</sequence>
<organism evidence="10 11">
    <name type="scientific">SAR86 cluster bacterium</name>
    <dbReference type="NCBI Taxonomy" id="2030880"/>
    <lineage>
        <taxon>Bacteria</taxon>
        <taxon>Pseudomonadati</taxon>
        <taxon>Pseudomonadota</taxon>
        <taxon>Gammaproteobacteria</taxon>
        <taxon>SAR86 cluster</taxon>
    </lineage>
</organism>
<dbReference type="EMBL" id="SHBL01000022">
    <property type="protein sequence ID" value="RZO23849.1"/>
    <property type="molecule type" value="Genomic_DNA"/>
</dbReference>
<evidence type="ECO:0000313" key="11">
    <source>
        <dbReference type="Proteomes" id="UP000320146"/>
    </source>
</evidence>
<evidence type="ECO:0000256" key="6">
    <source>
        <dbReference type="ARBA" id="ARBA00022989"/>
    </source>
</evidence>
<dbReference type="GO" id="GO:0016763">
    <property type="term" value="F:pentosyltransferase activity"/>
    <property type="evidence" value="ECO:0007669"/>
    <property type="project" value="TreeGrafter"/>
</dbReference>
<evidence type="ECO:0000256" key="4">
    <source>
        <dbReference type="ARBA" id="ARBA00022679"/>
    </source>
</evidence>
<feature type="non-terminal residue" evidence="10">
    <location>
        <position position="422"/>
    </location>
</feature>
<feature type="transmembrane region" description="Helical" evidence="8">
    <location>
        <begin position="72"/>
        <end position="92"/>
    </location>
</feature>
<keyword evidence="2" id="KW-1003">Cell membrane</keyword>
<feature type="transmembrane region" description="Helical" evidence="8">
    <location>
        <begin position="150"/>
        <end position="181"/>
    </location>
</feature>
<dbReference type="PANTHER" id="PTHR33908:SF11">
    <property type="entry name" value="MEMBRANE PROTEIN"/>
    <property type="match status" value="1"/>
</dbReference>
<feature type="domain" description="Glycosyltransferase RgtA/B/C/D-like" evidence="9">
    <location>
        <begin position="51"/>
        <end position="210"/>
    </location>
</feature>
<proteinExistence type="predicted"/>
<dbReference type="GO" id="GO:0005886">
    <property type="term" value="C:plasma membrane"/>
    <property type="evidence" value="ECO:0007669"/>
    <property type="project" value="UniProtKB-SubCell"/>
</dbReference>
<keyword evidence="4 10" id="KW-0808">Transferase</keyword>
<feature type="transmembrane region" description="Helical" evidence="8">
    <location>
        <begin position="6"/>
        <end position="25"/>
    </location>
</feature>
<feature type="transmembrane region" description="Helical" evidence="8">
    <location>
        <begin position="237"/>
        <end position="254"/>
    </location>
</feature>
<evidence type="ECO:0000256" key="3">
    <source>
        <dbReference type="ARBA" id="ARBA00022676"/>
    </source>
</evidence>
<dbReference type="GO" id="GO:0009103">
    <property type="term" value="P:lipopolysaccharide biosynthetic process"/>
    <property type="evidence" value="ECO:0007669"/>
    <property type="project" value="UniProtKB-ARBA"/>
</dbReference>